<gene>
    <name evidence="2" type="ORF">P153DRAFT_391387</name>
</gene>
<protein>
    <submittedName>
        <fullName evidence="2">Uncharacterized protein</fullName>
    </submittedName>
</protein>
<dbReference type="Proteomes" id="UP000799771">
    <property type="component" value="Unassembled WGS sequence"/>
</dbReference>
<dbReference type="EMBL" id="ML977524">
    <property type="protein sequence ID" value="KAF2123657.1"/>
    <property type="molecule type" value="Genomic_DNA"/>
</dbReference>
<evidence type="ECO:0000313" key="3">
    <source>
        <dbReference type="Proteomes" id="UP000799771"/>
    </source>
</evidence>
<proteinExistence type="predicted"/>
<sequence>MDQDIGNKSPARRNTAASKSPSETAASFRPIELPIPSHRHPIPHSVASPVQLVRLILTRPPQPADQVVAIARKPSFTFTLRPPLTALRPLNHSPHFTPTPHPPRSSERTANPQHYFKPLRAQEDYAHAHLAAYRPQPAIHSPHVIINASPTTTSSTRFTTSASHCQDLSSTMLHSNNQLEIAKFRPRSDNAGPQYLVWYYIDKPTYAYRPSHVPYWVPASRVRIDLIYRWTELQKARRVVKAYDRAVRRAQDAARARVLRAPLCAIRRFAQPARDSTAGTRHAELRRRVVRGAIEL</sequence>
<name>A0A6A5ZY06_9PLEO</name>
<dbReference type="GeneID" id="54411488"/>
<evidence type="ECO:0000313" key="2">
    <source>
        <dbReference type="EMBL" id="KAF2123657.1"/>
    </source>
</evidence>
<feature type="region of interest" description="Disordered" evidence="1">
    <location>
        <begin position="1"/>
        <end position="26"/>
    </location>
</feature>
<accession>A0A6A5ZY06</accession>
<evidence type="ECO:0000256" key="1">
    <source>
        <dbReference type="SAM" id="MobiDB-lite"/>
    </source>
</evidence>
<keyword evidence="3" id="KW-1185">Reference proteome</keyword>
<reference evidence="2" key="1">
    <citation type="journal article" date="2020" name="Stud. Mycol.">
        <title>101 Dothideomycetes genomes: a test case for predicting lifestyles and emergence of pathogens.</title>
        <authorList>
            <person name="Haridas S."/>
            <person name="Albert R."/>
            <person name="Binder M."/>
            <person name="Bloem J."/>
            <person name="Labutti K."/>
            <person name="Salamov A."/>
            <person name="Andreopoulos B."/>
            <person name="Baker S."/>
            <person name="Barry K."/>
            <person name="Bills G."/>
            <person name="Bluhm B."/>
            <person name="Cannon C."/>
            <person name="Castanera R."/>
            <person name="Culley D."/>
            <person name="Daum C."/>
            <person name="Ezra D."/>
            <person name="Gonzalez J."/>
            <person name="Henrissat B."/>
            <person name="Kuo A."/>
            <person name="Liang C."/>
            <person name="Lipzen A."/>
            <person name="Lutzoni F."/>
            <person name="Magnuson J."/>
            <person name="Mondo S."/>
            <person name="Nolan M."/>
            <person name="Ohm R."/>
            <person name="Pangilinan J."/>
            <person name="Park H.-J."/>
            <person name="Ramirez L."/>
            <person name="Alfaro M."/>
            <person name="Sun H."/>
            <person name="Tritt A."/>
            <person name="Yoshinaga Y."/>
            <person name="Zwiers L.-H."/>
            <person name="Turgeon B."/>
            <person name="Goodwin S."/>
            <person name="Spatafora J."/>
            <person name="Crous P."/>
            <person name="Grigoriev I."/>
        </authorList>
    </citation>
    <scope>NUCLEOTIDE SEQUENCE</scope>
    <source>
        <strain evidence="2">CBS 119687</strain>
    </source>
</reference>
<feature type="region of interest" description="Disordered" evidence="1">
    <location>
        <begin position="92"/>
        <end position="111"/>
    </location>
</feature>
<dbReference type="AlphaFoldDB" id="A0A6A5ZY06"/>
<organism evidence="2 3">
    <name type="scientific">Dothidotthia symphoricarpi CBS 119687</name>
    <dbReference type="NCBI Taxonomy" id="1392245"/>
    <lineage>
        <taxon>Eukaryota</taxon>
        <taxon>Fungi</taxon>
        <taxon>Dikarya</taxon>
        <taxon>Ascomycota</taxon>
        <taxon>Pezizomycotina</taxon>
        <taxon>Dothideomycetes</taxon>
        <taxon>Pleosporomycetidae</taxon>
        <taxon>Pleosporales</taxon>
        <taxon>Dothidotthiaceae</taxon>
        <taxon>Dothidotthia</taxon>
    </lineage>
</organism>
<feature type="compositionally biased region" description="Polar residues" evidence="1">
    <location>
        <begin position="15"/>
        <end position="25"/>
    </location>
</feature>
<dbReference type="RefSeq" id="XP_033518051.1">
    <property type="nucleotide sequence ID" value="XM_033671056.1"/>
</dbReference>